<comment type="similarity">
    <text evidence="1">Belongs to the peptidase M16 family.</text>
</comment>
<dbReference type="AlphaFoldDB" id="A0A937FJ87"/>
<dbReference type="InterPro" id="IPR011249">
    <property type="entry name" value="Metalloenz_LuxS/M16"/>
</dbReference>
<feature type="domain" description="Peptidase M16 N-terminal" evidence="2">
    <location>
        <begin position="19"/>
        <end position="156"/>
    </location>
</feature>
<gene>
    <name evidence="4" type="ORF">JK634_11880</name>
</gene>
<accession>A0A937FJ87</accession>
<dbReference type="Pfam" id="PF00675">
    <property type="entry name" value="Peptidase_M16"/>
    <property type="match status" value="1"/>
</dbReference>
<dbReference type="InterPro" id="IPR011765">
    <property type="entry name" value="Pept_M16_N"/>
</dbReference>
<organism evidence="4 5">
    <name type="scientific">Clostridium paridis</name>
    <dbReference type="NCBI Taxonomy" id="2803863"/>
    <lineage>
        <taxon>Bacteria</taxon>
        <taxon>Bacillati</taxon>
        <taxon>Bacillota</taxon>
        <taxon>Clostridia</taxon>
        <taxon>Eubacteriales</taxon>
        <taxon>Clostridiaceae</taxon>
        <taxon>Clostridium</taxon>
    </lineage>
</organism>
<comment type="caution">
    <text evidence="4">The sequence shown here is derived from an EMBL/GenBank/DDBJ whole genome shotgun (WGS) entry which is preliminary data.</text>
</comment>
<evidence type="ECO:0000256" key="1">
    <source>
        <dbReference type="ARBA" id="ARBA00007261"/>
    </source>
</evidence>
<sequence>MEKIVLNNGVRVLYRKVYGEMTSFCIGFEAGANSEEGFNKGVAHALEHMVFKGTKTRSEKEINAELDEVFAFNNAMTNYPYVIYYGTCSSYDFVKGFRLFSDIINNPSFSEVGFSEEISVILQEANEWKEDFSQYCEDELFINSYKERRINETIIGNEKSIKSISIKELKDFYNTHYVAENCVITIVSSLEKHEILEELKNFNINEKRYNRVKIPTEKNRTGSYEKEVSGFSGAKIEYIFDIEELNELETEALRLYSMLLGEGVSSLLFEEIRNAKGYAYDISTEFKNEKGIRLLAINTSTSKEKISNTIESIDFILKESIEKVGKLTNEELDVLIKRLVLKRDFWLERGVELAKYVTTNEIMYNKGIECLNYKDILNSIDVQLIYQTVKKVISEPSIQILK</sequence>
<dbReference type="PANTHER" id="PTHR11851:SF49">
    <property type="entry name" value="MITOCHONDRIAL-PROCESSING PEPTIDASE SUBUNIT ALPHA"/>
    <property type="match status" value="1"/>
</dbReference>
<evidence type="ECO:0000259" key="2">
    <source>
        <dbReference type="Pfam" id="PF00675"/>
    </source>
</evidence>
<dbReference type="EMBL" id="JAESWA010000022">
    <property type="protein sequence ID" value="MBL4932511.1"/>
    <property type="molecule type" value="Genomic_DNA"/>
</dbReference>
<dbReference type="RefSeq" id="WP_202767863.1">
    <property type="nucleotide sequence ID" value="NZ_JAESWA010000022.1"/>
</dbReference>
<dbReference type="SUPFAM" id="SSF63411">
    <property type="entry name" value="LuxS/MPP-like metallohydrolase"/>
    <property type="match status" value="2"/>
</dbReference>
<evidence type="ECO:0000259" key="3">
    <source>
        <dbReference type="Pfam" id="PF05193"/>
    </source>
</evidence>
<dbReference type="Gene3D" id="3.30.830.10">
    <property type="entry name" value="Metalloenzyme, LuxS/M16 peptidase-like"/>
    <property type="match status" value="2"/>
</dbReference>
<dbReference type="InterPro" id="IPR050361">
    <property type="entry name" value="MPP/UQCRC_Complex"/>
</dbReference>
<reference evidence="4" key="1">
    <citation type="submission" date="2021-01" db="EMBL/GenBank/DDBJ databases">
        <title>Genome public.</title>
        <authorList>
            <person name="Liu C."/>
            <person name="Sun Q."/>
        </authorList>
    </citation>
    <scope>NUCLEOTIDE SEQUENCE</scope>
    <source>
        <strain evidence="4">YIM B02565</strain>
    </source>
</reference>
<feature type="domain" description="Peptidase M16 C-terminal" evidence="3">
    <location>
        <begin position="163"/>
        <end position="338"/>
    </location>
</feature>
<dbReference type="InterPro" id="IPR007863">
    <property type="entry name" value="Peptidase_M16_C"/>
</dbReference>
<dbReference type="Pfam" id="PF05193">
    <property type="entry name" value="Peptidase_M16_C"/>
    <property type="match status" value="1"/>
</dbReference>
<proteinExistence type="inferred from homology"/>
<evidence type="ECO:0000313" key="4">
    <source>
        <dbReference type="EMBL" id="MBL4932511.1"/>
    </source>
</evidence>
<name>A0A937FJ87_9CLOT</name>
<evidence type="ECO:0000313" key="5">
    <source>
        <dbReference type="Proteomes" id="UP000623681"/>
    </source>
</evidence>
<dbReference type="Proteomes" id="UP000623681">
    <property type="component" value="Unassembled WGS sequence"/>
</dbReference>
<keyword evidence="5" id="KW-1185">Reference proteome</keyword>
<protein>
    <submittedName>
        <fullName evidence="4">Insulinase family protein</fullName>
    </submittedName>
</protein>
<dbReference type="GO" id="GO:0046872">
    <property type="term" value="F:metal ion binding"/>
    <property type="evidence" value="ECO:0007669"/>
    <property type="project" value="InterPro"/>
</dbReference>
<dbReference type="PANTHER" id="PTHR11851">
    <property type="entry name" value="METALLOPROTEASE"/>
    <property type="match status" value="1"/>
</dbReference>